<dbReference type="AlphaFoldDB" id="A0AAV7YD23"/>
<feature type="compositionally biased region" description="Basic and acidic residues" evidence="1">
    <location>
        <begin position="153"/>
        <end position="165"/>
    </location>
</feature>
<sequence length="357" mass="41556">MVKSVKKREIEPLKNKRYKILIKAKILRELKEKIHTKRKNSEKKILTKKKEINENEMNLDKDPDSNSPLVKSKIGTTLCDGGSKSRGDSTHIEDTKVNNEIVPVKSQTSNDQENQSELKNKHNNNISTVSTVSKKSKKNETKNETKNQTINKTKTDKEKEKEKYNRLFNNNQIMTGKNKKETREKPENLKEKKLGESETNSKKFGKKENNSENKYPNTNIEQREFSEIESDNNLTRDQTQIHSNMLSGGKFDLDFDEIEVEPIPNSIDEIETKLRQKLSLKKEKIVFDQEKGQIKCLSMNDKNQNQCTKCAIKNHYFCEICLEKHKSNKRISKNIKKLINKFIELSIKDNSIINQQK</sequence>
<evidence type="ECO:0000313" key="2">
    <source>
        <dbReference type="EMBL" id="KAJ3427723.1"/>
    </source>
</evidence>
<reference evidence="2" key="1">
    <citation type="submission" date="2022-08" db="EMBL/GenBank/DDBJ databases">
        <title>Novel sulphate-reducing endosymbionts in the free-living metamonad Anaeramoeba.</title>
        <authorList>
            <person name="Jerlstrom-Hultqvist J."/>
            <person name="Cepicka I."/>
            <person name="Gallot-Lavallee L."/>
            <person name="Salas-Leiva D."/>
            <person name="Curtis B.A."/>
            <person name="Zahonova K."/>
            <person name="Pipaliya S."/>
            <person name="Dacks J."/>
            <person name="Roger A.J."/>
        </authorList>
    </citation>
    <scope>NUCLEOTIDE SEQUENCE</scope>
    <source>
        <strain evidence="2">Busselton2</strain>
    </source>
</reference>
<gene>
    <name evidence="2" type="ORF">M0812_25351</name>
</gene>
<evidence type="ECO:0000313" key="3">
    <source>
        <dbReference type="Proteomes" id="UP001146793"/>
    </source>
</evidence>
<proteinExistence type="predicted"/>
<feature type="compositionally biased region" description="Basic and acidic residues" evidence="1">
    <location>
        <begin position="178"/>
        <end position="211"/>
    </location>
</feature>
<dbReference type="Proteomes" id="UP001146793">
    <property type="component" value="Unassembled WGS sequence"/>
</dbReference>
<feature type="compositionally biased region" description="Basic and acidic residues" evidence="1">
    <location>
        <begin position="83"/>
        <end position="97"/>
    </location>
</feature>
<dbReference type="EMBL" id="JANTQA010000060">
    <property type="protein sequence ID" value="KAJ3427723.1"/>
    <property type="molecule type" value="Genomic_DNA"/>
</dbReference>
<name>A0AAV7YD23_9EUKA</name>
<feature type="compositionally biased region" description="Basic and acidic residues" evidence="1">
    <location>
        <begin position="42"/>
        <end position="64"/>
    </location>
</feature>
<feature type="compositionally biased region" description="Polar residues" evidence="1">
    <location>
        <begin position="105"/>
        <end position="117"/>
    </location>
</feature>
<protein>
    <submittedName>
        <fullName evidence="2">Uncharacterized protein</fullName>
    </submittedName>
</protein>
<comment type="caution">
    <text evidence="2">The sequence shown here is derived from an EMBL/GenBank/DDBJ whole genome shotgun (WGS) entry which is preliminary data.</text>
</comment>
<evidence type="ECO:0000256" key="1">
    <source>
        <dbReference type="SAM" id="MobiDB-lite"/>
    </source>
</evidence>
<organism evidence="2 3">
    <name type="scientific">Anaeramoeba flamelloides</name>
    <dbReference type="NCBI Taxonomy" id="1746091"/>
    <lineage>
        <taxon>Eukaryota</taxon>
        <taxon>Metamonada</taxon>
        <taxon>Anaeramoebidae</taxon>
        <taxon>Anaeramoeba</taxon>
    </lineage>
</organism>
<accession>A0AAV7YD23</accession>
<feature type="region of interest" description="Disordered" evidence="1">
    <location>
        <begin position="36"/>
        <end position="216"/>
    </location>
</feature>